<gene>
    <name evidence="1" type="ORF">C7H08_06385</name>
</gene>
<dbReference type="PROSITE" id="PS51257">
    <property type="entry name" value="PROKAR_LIPOPROTEIN"/>
    <property type="match status" value="1"/>
</dbReference>
<evidence type="ECO:0000313" key="1">
    <source>
        <dbReference type="EMBL" id="PSF09023.1"/>
    </source>
</evidence>
<name>A0A2T1KGZ3_9GAMM</name>
<protein>
    <submittedName>
        <fullName evidence="1">Uncharacterized protein</fullName>
    </submittedName>
</protein>
<evidence type="ECO:0000313" key="2">
    <source>
        <dbReference type="Proteomes" id="UP000238385"/>
    </source>
</evidence>
<comment type="caution">
    <text evidence="1">The sequence shown here is derived from an EMBL/GenBank/DDBJ whole genome shotgun (WGS) entry which is preliminary data.</text>
</comment>
<reference evidence="1 2" key="1">
    <citation type="submission" date="2018-03" db="EMBL/GenBank/DDBJ databases">
        <title>Marinobacter brunus sp. nov., a marine bacterium of Gamma-proteobacteria isolated from the surface seawater of the South China Sea.</title>
        <authorList>
            <person name="Cheng H."/>
            <person name="Wu Y.-H."/>
            <person name="Xamxidin M."/>
            <person name="Xu X.-W."/>
        </authorList>
    </citation>
    <scope>NUCLEOTIDE SEQUENCE [LARGE SCALE GENOMIC DNA]</scope>
    <source>
        <strain evidence="1 2">JCM 30472</strain>
    </source>
</reference>
<sequence>MTKQPKNILQQGELDQFCLLYSVLNAFISACPGLDTEAFKKDHQDIWARMIAVTPSLQNFASRGSILQGIPKSSLDVQLKQALLSQYAEILSSTMRKIKGYQQIEILPVDGNLDEWKDELSESSVPEGRSWLCCLKPSSGVLKHPIHAEHWIAIVGGTKEGPAVACSYTAYNLGMGYKEKQVRRDDNRRFYNNMIIGDLNEETIFKKSRYVLQIS</sequence>
<dbReference type="Proteomes" id="UP000238385">
    <property type="component" value="Unassembled WGS sequence"/>
</dbReference>
<keyword evidence="2" id="KW-1185">Reference proteome</keyword>
<accession>A0A2T1KGZ3</accession>
<dbReference type="AlphaFoldDB" id="A0A2T1KGZ3"/>
<proteinExistence type="predicted"/>
<dbReference type="EMBL" id="PXNN01000010">
    <property type="protein sequence ID" value="PSF09023.1"/>
    <property type="molecule type" value="Genomic_DNA"/>
</dbReference>
<dbReference type="OrthoDB" id="6973527at2"/>
<dbReference type="RefSeq" id="WP_106670915.1">
    <property type="nucleotide sequence ID" value="NZ_BMFE01000003.1"/>
</dbReference>
<organism evidence="1 2">
    <name type="scientific">Marinobacter halophilus</name>
    <dbReference type="NCBI Taxonomy" id="1323740"/>
    <lineage>
        <taxon>Bacteria</taxon>
        <taxon>Pseudomonadati</taxon>
        <taxon>Pseudomonadota</taxon>
        <taxon>Gammaproteobacteria</taxon>
        <taxon>Pseudomonadales</taxon>
        <taxon>Marinobacteraceae</taxon>
        <taxon>Marinobacter</taxon>
    </lineage>
</organism>